<keyword evidence="2" id="KW-1185">Reference proteome</keyword>
<comment type="caution">
    <text evidence="1">The sequence shown here is derived from an EMBL/GenBank/DDBJ whole genome shotgun (WGS) entry which is preliminary data.</text>
</comment>
<dbReference type="RefSeq" id="WP_256619963.1">
    <property type="nucleotide sequence ID" value="NZ_JANIBC010000011.1"/>
</dbReference>
<dbReference type="EMBL" id="JANIBC010000011">
    <property type="protein sequence ID" value="MCQ8186068.1"/>
    <property type="molecule type" value="Genomic_DNA"/>
</dbReference>
<evidence type="ECO:0000313" key="2">
    <source>
        <dbReference type="Proteomes" id="UP001142610"/>
    </source>
</evidence>
<organism evidence="1 2">
    <name type="scientific">Parvularcula maris</name>
    <dbReference type="NCBI Taxonomy" id="2965077"/>
    <lineage>
        <taxon>Bacteria</taxon>
        <taxon>Pseudomonadati</taxon>
        <taxon>Pseudomonadota</taxon>
        <taxon>Alphaproteobacteria</taxon>
        <taxon>Parvularculales</taxon>
        <taxon>Parvularculaceae</taxon>
        <taxon>Parvularcula</taxon>
    </lineage>
</organism>
<dbReference type="Proteomes" id="UP001142610">
    <property type="component" value="Unassembled WGS sequence"/>
</dbReference>
<gene>
    <name evidence="1" type="ORF">NOG11_11780</name>
</gene>
<name>A0A9X2LAC8_9PROT</name>
<protein>
    <submittedName>
        <fullName evidence="1">Uncharacterized protein</fullName>
    </submittedName>
</protein>
<reference evidence="1" key="1">
    <citation type="submission" date="2022-07" db="EMBL/GenBank/DDBJ databases">
        <title>Parvularcula maris sp. nov., an algicidal bacterium isolated from seawater.</title>
        <authorList>
            <person name="Li F."/>
        </authorList>
    </citation>
    <scope>NUCLEOTIDE SEQUENCE</scope>
    <source>
        <strain evidence="1">BGMRC 0090</strain>
    </source>
</reference>
<proteinExistence type="predicted"/>
<evidence type="ECO:0000313" key="1">
    <source>
        <dbReference type="EMBL" id="MCQ8186068.1"/>
    </source>
</evidence>
<accession>A0A9X2LAC8</accession>
<dbReference type="AlphaFoldDB" id="A0A9X2LAC8"/>
<sequence>MSRKDHFFIGWSDETPAVDRRFLLGLSVLLLGSTGAAAYATSSRQNPAGPGTWDQGDIREWRGIVTSLPYPMLRYRSEDGEVRTALLGCQNKCVPELMIDQYRGQAVIVRGSPIRRGRHLMIATDDFGRWIEPVSVAEGDDELAFPEPEALGEAALSGMILDTKCWFGAMRPNSGKVHKSCAALCIKSGIPPAFYVRGPQNQRQLLIMTDENGAPVGEDILPFVADRISLAGSLERRGDVVLLRAATESMRRV</sequence>